<dbReference type="EMBL" id="QFVR01000003">
    <property type="protein sequence ID" value="PWI26342.1"/>
    <property type="molecule type" value="Genomic_DNA"/>
</dbReference>
<sequence length="83" mass="9565">MGEQLDLFGVLFEMKAVDKIRQEIAGLKELDYIHTCLCIVERGSKSNYVVKTDDFEKCFRDTNELLHFVELGSAHGWENVHGF</sequence>
<organism evidence="1 2">
    <name type="scientific">Kurthia sibirica</name>
    <dbReference type="NCBI Taxonomy" id="202750"/>
    <lineage>
        <taxon>Bacteria</taxon>
        <taxon>Bacillati</taxon>
        <taxon>Bacillota</taxon>
        <taxon>Bacilli</taxon>
        <taxon>Bacillales</taxon>
        <taxon>Caryophanaceae</taxon>
        <taxon>Kurthia</taxon>
    </lineage>
</organism>
<proteinExistence type="predicted"/>
<dbReference type="AlphaFoldDB" id="A0A2U3AP72"/>
<dbReference type="OrthoDB" id="2454455at2"/>
<dbReference type="RefSeq" id="WP_109304946.1">
    <property type="nucleotide sequence ID" value="NZ_BJUF01000040.1"/>
</dbReference>
<protein>
    <submittedName>
        <fullName evidence="1">Uncharacterized protein</fullName>
    </submittedName>
</protein>
<accession>A0A2U3AP72</accession>
<keyword evidence="2" id="KW-1185">Reference proteome</keyword>
<gene>
    <name evidence="1" type="ORF">DEX24_03120</name>
</gene>
<reference evidence="1 2" key="1">
    <citation type="submission" date="2018-05" db="EMBL/GenBank/DDBJ databases">
        <title>Kurthia sibirica genome sequence.</title>
        <authorList>
            <person name="Maclea K.S."/>
            <person name="Goen A.E."/>
        </authorList>
    </citation>
    <scope>NUCLEOTIDE SEQUENCE [LARGE SCALE GENOMIC DNA]</scope>
    <source>
        <strain evidence="1 2">ATCC 49154</strain>
    </source>
</reference>
<name>A0A2U3AP72_9BACL</name>
<comment type="caution">
    <text evidence="1">The sequence shown here is derived from an EMBL/GenBank/DDBJ whole genome shotgun (WGS) entry which is preliminary data.</text>
</comment>
<evidence type="ECO:0000313" key="1">
    <source>
        <dbReference type="EMBL" id="PWI26342.1"/>
    </source>
</evidence>
<evidence type="ECO:0000313" key="2">
    <source>
        <dbReference type="Proteomes" id="UP000245938"/>
    </source>
</evidence>
<dbReference type="Proteomes" id="UP000245938">
    <property type="component" value="Unassembled WGS sequence"/>
</dbReference>